<proteinExistence type="predicted"/>
<sequence length="128" mass="13761">MRYSIRVLDSATPLTSLWLALSTYQISPASSTGSNQPNLGRYGMLAKQSIGTADEAISKRGQQANLVNPDPGNQLKTTTTPTSLAERGDPYEGGGITLKQLNPLFAGVAQAQRRSVRDHNPPAIPHYQ</sequence>
<dbReference type="Proteomes" id="UP001066276">
    <property type="component" value="Chromosome 8"/>
</dbReference>
<gene>
    <name evidence="2" type="ORF">NDU88_005906</name>
</gene>
<evidence type="ECO:0000256" key="1">
    <source>
        <dbReference type="SAM" id="MobiDB-lite"/>
    </source>
</evidence>
<accession>A0AAV7NSV5</accession>
<reference evidence="2" key="1">
    <citation type="journal article" date="2022" name="bioRxiv">
        <title>Sequencing and chromosome-scale assembly of the giantPleurodeles waltlgenome.</title>
        <authorList>
            <person name="Brown T."/>
            <person name="Elewa A."/>
            <person name="Iarovenko S."/>
            <person name="Subramanian E."/>
            <person name="Araus A.J."/>
            <person name="Petzold A."/>
            <person name="Susuki M."/>
            <person name="Suzuki K.-i.T."/>
            <person name="Hayashi T."/>
            <person name="Toyoda A."/>
            <person name="Oliveira C."/>
            <person name="Osipova E."/>
            <person name="Leigh N.D."/>
            <person name="Simon A."/>
            <person name="Yun M.H."/>
        </authorList>
    </citation>
    <scope>NUCLEOTIDE SEQUENCE</scope>
    <source>
        <strain evidence="2">20211129_DDA</strain>
        <tissue evidence="2">Liver</tissue>
    </source>
</reference>
<dbReference type="EMBL" id="JANPWB010000012">
    <property type="protein sequence ID" value="KAJ1117709.1"/>
    <property type="molecule type" value="Genomic_DNA"/>
</dbReference>
<evidence type="ECO:0000313" key="2">
    <source>
        <dbReference type="EMBL" id="KAJ1117709.1"/>
    </source>
</evidence>
<feature type="compositionally biased region" description="Polar residues" evidence="1">
    <location>
        <begin position="74"/>
        <end position="83"/>
    </location>
</feature>
<comment type="caution">
    <text evidence="2">The sequence shown here is derived from an EMBL/GenBank/DDBJ whole genome shotgun (WGS) entry which is preliminary data.</text>
</comment>
<protein>
    <submittedName>
        <fullName evidence="2">Uncharacterized protein</fullName>
    </submittedName>
</protein>
<feature type="region of interest" description="Disordered" evidence="1">
    <location>
        <begin position="63"/>
        <end position="96"/>
    </location>
</feature>
<evidence type="ECO:0000313" key="3">
    <source>
        <dbReference type="Proteomes" id="UP001066276"/>
    </source>
</evidence>
<name>A0AAV7NSV5_PLEWA</name>
<keyword evidence="3" id="KW-1185">Reference proteome</keyword>
<organism evidence="2 3">
    <name type="scientific">Pleurodeles waltl</name>
    <name type="common">Iberian ribbed newt</name>
    <dbReference type="NCBI Taxonomy" id="8319"/>
    <lineage>
        <taxon>Eukaryota</taxon>
        <taxon>Metazoa</taxon>
        <taxon>Chordata</taxon>
        <taxon>Craniata</taxon>
        <taxon>Vertebrata</taxon>
        <taxon>Euteleostomi</taxon>
        <taxon>Amphibia</taxon>
        <taxon>Batrachia</taxon>
        <taxon>Caudata</taxon>
        <taxon>Salamandroidea</taxon>
        <taxon>Salamandridae</taxon>
        <taxon>Pleurodelinae</taxon>
        <taxon>Pleurodeles</taxon>
    </lineage>
</organism>
<dbReference type="AlphaFoldDB" id="A0AAV7NSV5"/>